<reference evidence="1" key="1">
    <citation type="submission" date="2016-07" db="EMBL/GenBank/DDBJ databases">
        <title>De novo transcriptome assembly of four accessions of the metal hyperaccumulator plant Noccaea caerulescens.</title>
        <authorList>
            <person name="Blande D."/>
            <person name="Halimaa P."/>
            <person name="Tervahauta A.I."/>
            <person name="Aarts M.G."/>
            <person name="Karenlampi S.O."/>
        </authorList>
    </citation>
    <scope>NUCLEOTIDE SEQUENCE</scope>
</reference>
<dbReference type="EMBL" id="GEVM01007042">
    <property type="protein sequence ID" value="JAU98896.1"/>
    <property type="molecule type" value="Transcribed_RNA"/>
</dbReference>
<evidence type="ECO:0000313" key="1">
    <source>
        <dbReference type="EMBL" id="JAU98896.1"/>
    </source>
</evidence>
<name>A0A1J3K3S6_NOCCA</name>
<gene>
    <name evidence="1" type="ORF">MP_TR20242_c2_g1_i1_g.57711</name>
</gene>
<dbReference type="AlphaFoldDB" id="A0A1J3K3S6"/>
<organism evidence="1">
    <name type="scientific">Noccaea caerulescens</name>
    <name type="common">Alpine penny-cress</name>
    <name type="synonym">Thlaspi caerulescens</name>
    <dbReference type="NCBI Taxonomy" id="107243"/>
    <lineage>
        <taxon>Eukaryota</taxon>
        <taxon>Viridiplantae</taxon>
        <taxon>Streptophyta</taxon>
        <taxon>Embryophyta</taxon>
        <taxon>Tracheophyta</taxon>
        <taxon>Spermatophyta</taxon>
        <taxon>Magnoliopsida</taxon>
        <taxon>eudicotyledons</taxon>
        <taxon>Gunneridae</taxon>
        <taxon>Pentapetalae</taxon>
        <taxon>rosids</taxon>
        <taxon>malvids</taxon>
        <taxon>Brassicales</taxon>
        <taxon>Brassicaceae</taxon>
        <taxon>Coluteocarpeae</taxon>
        <taxon>Noccaea</taxon>
    </lineage>
</organism>
<sequence>MIEYKVKGDSWTNDNELYLTSMDSLKNVVGRRQNMLDAKAREKGYKGPLSAAEYYGIWSLSGYRGQQKIRIHTNFDNSYYINPQSSDNVFLYRYPQSYTEGILGKANQLIKLYNWNIRHLTELIEREYETNFTKEIHPDSYCMKYLIAPVREKIEKKV</sequence>
<proteinExistence type="predicted"/>
<accession>A0A1J3K3S6</accession>
<protein>
    <submittedName>
        <fullName evidence="1">Uncharacterized protein</fullName>
    </submittedName>
</protein>